<sequence>MREIKSKGKRHVIVTGLLAAVSLALVLGGCAQNSPAASPSASPASGASSSESGSEIKVGILHSLSGTMAISEVSVKDAEMMAIEEINAKGGVLGKKLVPVTEDGASDWPTFAEKARKLLSEDKVATVFGGWTSSSRKAMLPVFEELNGLLWYPVQYEGLESSPNIFYTGATTNQQIVPAVDWLLENRGKKVYLLGSDYVFPRTANKIIKAQLEAKGGELAGEEYTPLGHTDYTTIISKIMAAKPDIVFNTLNGDSNVAFFKQLKDAGISSADLTTLSVSVAEEEIRGIGADVLAGHLAAWNYYQTTDTPENKAFVEAYKGKYGADRVTADPIEAGYAAVYLWAAAVEKAGSTDVDKVKEAAKELEWAAPEGKVKIDGETQHLYKTVRIAEVQADGQFKELWNSGEPVKPDPYLKSYTWAAGLSSGS</sequence>
<dbReference type="GO" id="GO:0006865">
    <property type="term" value="P:amino acid transport"/>
    <property type="evidence" value="ECO:0007669"/>
    <property type="project" value="InterPro"/>
</dbReference>
<gene>
    <name evidence="1" type="primary">urtA</name>
    <name evidence="1" type="ORF">CGZ75_16600</name>
</gene>
<name>A0A229NX92_9BACL</name>
<keyword evidence="2" id="KW-1185">Reference proteome</keyword>
<dbReference type="EMBL" id="NMUQ01000002">
    <property type="protein sequence ID" value="OXM14552.1"/>
    <property type="molecule type" value="Genomic_DNA"/>
</dbReference>
<dbReference type="AlphaFoldDB" id="A0A229NX92"/>
<reference evidence="1 2" key="1">
    <citation type="submission" date="2017-07" db="EMBL/GenBank/DDBJ databases">
        <title>Paenibacillus herberti R33 genome sequencing and assembly.</title>
        <authorList>
            <person name="Su W."/>
        </authorList>
    </citation>
    <scope>NUCLEOTIDE SEQUENCE [LARGE SCALE GENOMIC DNA]</scope>
    <source>
        <strain evidence="1 2">R33</strain>
    </source>
</reference>
<dbReference type="PANTHER" id="PTHR47628:SF1">
    <property type="entry name" value="ALIPHATIC AMIDASE EXPRESSION-REGULATING PROTEIN"/>
    <property type="match status" value="1"/>
</dbReference>
<dbReference type="Proteomes" id="UP000215145">
    <property type="component" value="Unassembled WGS sequence"/>
</dbReference>
<dbReference type="PANTHER" id="PTHR47628">
    <property type="match status" value="1"/>
</dbReference>
<dbReference type="OrthoDB" id="9783240at2"/>
<dbReference type="NCBIfam" id="TIGR03407">
    <property type="entry name" value="urea_ABC_UrtA"/>
    <property type="match status" value="1"/>
</dbReference>
<accession>A0A229NX92</accession>
<dbReference type="InterPro" id="IPR000709">
    <property type="entry name" value="Leu_Ile_Val-bd"/>
</dbReference>
<comment type="caution">
    <text evidence="1">The sequence shown here is derived from an EMBL/GenBank/DDBJ whole genome shotgun (WGS) entry which is preliminary data.</text>
</comment>
<dbReference type="PRINTS" id="PR00337">
    <property type="entry name" value="LEUILEVALBP"/>
</dbReference>
<proteinExistence type="predicted"/>
<dbReference type="SUPFAM" id="SSF53822">
    <property type="entry name" value="Periplasmic binding protein-like I"/>
    <property type="match status" value="1"/>
</dbReference>
<dbReference type="Gene3D" id="3.40.50.2300">
    <property type="match status" value="2"/>
</dbReference>
<evidence type="ECO:0000313" key="1">
    <source>
        <dbReference type="EMBL" id="OXM14552.1"/>
    </source>
</evidence>
<dbReference type="RefSeq" id="WP_089525370.1">
    <property type="nucleotide sequence ID" value="NZ_NMUQ01000002.1"/>
</dbReference>
<dbReference type="InterPro" id="IPR028082">
    <property type="entry name" value="Peripla_BP_I"/>
</dbReference>
<protein>
    <submittedName>
        <fullName evidence="1">Urea ABC transporter substrate-binding protein</fullName>
    </submittedName>
</protein>
<evidence type="ECO:0000313" key="2">
    <source>
        <dbReference type="Proteomes" id="UP000215145"/>
    </source>
</evidence>
<dbReference type="CDD" id="cd06355">
    <property type="entry name" value="PBP1_FmdD-like"/>
    <property type="match status" value="1"/>
</dbReference>
<dbReference type="PROSITE" id="PS51257">
    <property type="entry name" value="PROKAR_LIPOPROTEIN"/>
    <property type="match status" value="1"/>
</dbReference>
<dbReference type="InterPro" id="IPR017777">
    <property type="entry name" value="ABC_urea-bd_UrtA"/>
</dbReference>
<dbReference type="Pfam" id="PF13433">
    <property type="entry name" value="Peripla_BP_5"/>
    <property type="match status" value="1"/>
</dbReference>
<organism evidence="1 2">
    <name type="scientific">Paenibacillus herberti</name>
    <dbReference type="NCBI Taxonomy" id="1619309"/>
    <lineage>
        <taxon>Bacteria</taxon>
        <taxon>Bacillati</taxon>
        <taxon>Bacillota</taxon>
        <taxon>Bacilli</taxon>
        <taxon>Bacillales</taxon>
        <taxon>Paenibacillaceae</taxon>
        <taxon>Paenibacillus</taxon>
    </lineage>
</organism>